<evidence type="ECO:0000313" key="4">
    <source>
        <dbReference type="Proteomes" id="UP000290572"/>
    </source>
</evidence>
<dbReference type="AlphaFoldDB" id="A0A498LKQ5"/>
<proteinExistence type="predicted"/>
<evidence type="ECO:0000256" key="1">
    <source>
        <dbReference type="SAM" id="MobiDB-lite"/>
    </source>
</evidence>
<feature type="compositionally biased region" description="Polar residues" evidence="1">
    <location>
        <begin position="42"/>
        <end position="54"/>
    </location>
</feature>
<dbReference type="Proteomes" id="UP000290572">
    <property type="component" value="Unassembled WGS sequence"/>
</dbReference>
<protein>
    <submittedName>
        <fullName evidence="2">Uncharacterized protein</fullName>
    </submittedName>
</protein>
<evidence type="ECO:0000313" key="3">
    <source>
        <dbReference type="EMBL" id="RXN14931.1"/>
    </source>
</evidence>
<keyword evidence="4" id="KW-1185">Reference proteome</keyword>
<name>A0A498LKQ5_LABRO</name>
<dbReference type="EMBL" id="QBIY01013376">
    <property type="protein sequence ID" value="RXN06207.1"/>
    <property type="molecule type" value="Genomic_DNA"/>
</dbReference>
<organism evidence="2 4">
    <name type="scientific">Labeo rohita</name>
    <name type="common">Indian major carp</name>
    <name type="synonym">Cyprinus rohita</name>
    <dbReference type="NCBI Taxonomy" id="84645"/>
    <lineage>
        <taxon>Eukaryota</taxon>
        <taxon>Metazoa</taxon>
        <taxon>Chordata</taxon>
        <taxon>Craniata</taxon>
        <taxon>Vertebrata</taxon>
        <taxon>Euteleostomi</taxon>
        <taxon>Actinopterygii</taxon>
        <taxon>Neopterygii</taxon>
        <taxon>Teleostei</taxon>
        <taxon>Ostariophysi</taxon>
        <taxon>Cypriniformes</taxon>
        <taxon>Cyprinidae</taxon>
        <taxon>Labeoninae</taxon>
        <taxon>Labeonini</taxon>
        <taxon>Labeo</taxon>
    </lineage>
</organism>
<feature type="region of interest" description="Disordered" evidence="1">
    <location>
        <begin position="1"/>
        <end position="82"/>
    </location>
</feature>
<sequence length="94" mass="10067">METTPKHSVVAVRPMEAILKPPVPMSTESTPAQEPSPKSVPESLQTSAPESTPESIPAAPEGISAAPEDIPDSAPRQFLKPWRAIQTQPLSQFL</sequence>
<dbReference type="EMBL" id="QBIY01012871">
    <property type="protein sequence ID" value="RXN14931.1"/>
    <property type="molecule type" value="Genomic_DNA"/>
</dbReference>
<comment type="caution">
    <text evidence="2">The sequence shown here is derived from an EMBL/GenBank/DDBJ whole genome shotgun (WGS) entry which is preliminary data.</text>
</comment>
<gene>
    <name evidence="3" type="ORF">ROHU_008861</name>
    <name evidence="2" type="ORF">ROHU_032987</name>
</gene>
<evidence type="ECO:0000313" key="2">
    <source>
        <dbReference type="EMBL" id="RXN06207.1"/>
    </source>
</evidence>
<reference evidence="2 4" key="1">
    <citation type="submission" date="2018-03" db="EMBL/GenBank/DDBJ databases">
        <title>Draft genome sequence of Rohu Carp (Labeo rohita).</title>
        <authorList>
            <person name="Das P."/>
            <person name="Kushwaha B."/>
            <person name="Joshi C.G."/>
            <person name="Kumar D."/>
            <person name="Nagpure N.S."/>
            <person name="Sahoo L."/>
            <person name="Das S.P."/>
            <person name="Bit A."/>
            <person name="Patnaik S."/>
            <person name="Meher P.K."/>
            <person name="Jayasankar P."/>
            <person name="Koringa P.G."/>
            <person name="Patel N.V."/>
            <person name="Hinsu A.T."/>
            <person name="Kumar R."/>
            <person name="Pandey M."/>
            <person name="Agarwal S."/>
            <person name="Srivastava S."/>
            <person name="Singh M."/>
            <person name="Iquebal M.A."/>
            <person name="Jaiswal S."/>
            <person name="Angadi U.B."/>
            <person name="Kumar N."/>
            <person name="Raza M."/>
            <person name="Shah T.M."/>
            <person name="Rai A."/>
            <person name="Jena J.K."/>
        </authorList>
    </citation>
    <scope>NUCLEOTIDE SEQUENCE [LARGE SCALE GENOMIC DNA]</scope>
    <source>
        <strain evidence="2">DASCIFA01</strain>
        <tissue evidence="2">Testis</tissue>
    </source>
</reference>
<accession>A0A498LKQ5</accession>